<protein>
    <submittedName>
        <fullName evidence="1">Uncharacterized protein</fullName>
    </submittedName>
</protein>
<accession>A0ACC0CPG4</accession>
<reference evidence="1 2" key="1">
    <citation type="journal article" date="2022" name="New Phytol.">
        <title>Ecological generalism drives hyperdiversity of secondary metabolite gene clusters in xylarialean endophytes.</title>
        <authorList>
            <person name="Franco M.E.E."/>
            <person name="Wisecaver J.H."/>
            <person name="Arnold A.E."/>
            <person name="Ju Y.M."/>
            <person name="Slot J.C."/>
            <person name="Ahrendt S."/>
            <person name="Moore L.P."/>
            <person name="Eastman K.E."/>
            <person name="Scott K."/>
            <person name="Konkel Z."/>
            <person name="Mondo S.J."/>
            <person name="Kuo A."/>
            <person name="Hayes R.D."/>
            <person name="Haridas S."/>
            <person name="Andreopoulos B."/>
            <person name="Riley R."/>
            <person name="LaButti K."/>
            <person name="Pangilinan J."/>
            <person name="Lipzen A."/>
            <person name="Amirebrahimi M."/>
            <person name="Yan J."/>
            <person name="Adam C."/>
            <person name="Keymanesh K."/>
            <person name="Ng V."/>
            <person name="Louie K."/>
            <person name="Northen T."/>
            <person name="Drula E."/>
            <person name="Henrissat B."/>
            <person name="Hsieh H.M."/>
            <person name="Youens-Clark K."/>
            <person name="Lutzoni F."/>
            <person name="Miadlikowska J."/>
            <person name="Eastwood D.C."/>
            <person name="Hamelin R.C."/>
            <person name="Grigoriev I.V."/>
            <person name="U'Ren J.M."/>
        </authorList>
    </citation>
    <scope>NUCLEOTIDE SEQUENCE [LARGE SCALE GENOMIC DNA]</scope>
    <source>
        <strain evidence="1 2">ER1909</strain>
    </source>
</reference>
<evidence type="ECO:0000313" key="1">
    <source>
        <dbReference type="EMBL" id="KAI6082352.1"/>
    </source>
</evidence>
<organism evidence="1 2">
    <name type="scientific">Hypoxylon rubiginosum</name>
    <dbReference type="NCBI Taxonomy" id="110542"/>
    <lineage>
        <taxon>Eukaryota</taxon>
        <taxon>Fungi</taxon>
        <taxon>Dikarya</taxon>
        <taxon>Ascomycota</taxon>
        <taxon>Pezizomycotina</taxon>
        <taxon>Sordariomycetes</taxon>
        <taxon>Xylariomycetidae</taxon>
        <taxon>Xylariales</taxon>
        <taxon>Hypoxylaceae</taxon>
        <taxon>Hypoxylon</taxon>
    </lineage>
</organism>
<sequence>MKVFIVGAGLGGLTTAIALRKFIPASQSLEIKIYDNTNPGTGTREVSTTNGLRVLEDLDPALKRQVYAAGFPCSHLTWKNAGDWLLGREYLDSLPISRPYLINCLQDALPVGSVIYKKVAKVITHQGRKPIFQFQDGSPDETADLVIGADGIRSTVRRDLFGEDEKYRPKATLNNPTMLFYMGSTGVFGYTGLTQSDMNKLLYWSIYETDLPGRGFKLDHDLMIRQLRERQGDWADPPIKQCLAKAELDNIYPIFVMPDLPYWNRDGCVLIGDAAHALPPRSGQGASQVFEDGEALALLLAGFLEKKCSPDDAISRSILGLFEVDAERKDPKMPMSRLQTLGLYVALFLLVRLRRLTNLFSRTS</sequence>
<name>A0ACC0CPG4_9PEZI</name>
<dbReference type="Proteomes" id="UP001497680">
    <property type="component" value="Unassembled WGS sequence"/>
</dbReference>
<gene>
    <name evidence="1" type="ORF">F4821DRAFT_272555</name>
</gene>
<dbReference type="EMBL" id="MU394373">
    <property type="protein sequence ID" value="KAI6082352.1"/>
    <property type="molecule type" value="Genomic_DNA"/>
</dbReference>
<evidence type="ECO:0000313" key="2">
    <source>
        <dbReference type="Proteomes" id="UP001497680"/>
    </source>
</evidence>
<comment type="caution">
    <text evidence="1">The sequence shown here is derived from an EMBL/GenBank/DDBJ whole genome shotgun (WGS) entry which is preliminary data.</text>
</comment>
<proteinExistence type="predicted"/>
<keyword evidence="2" id="KW-1185">Reference proteome</keyword>